<dbReference type="Pfam" id="PF05147">
    <property type="entry name" value="LANC_like"/>
    <property type="match status" value="1"/>
</dbReference>
<reference evidence="1 2" key="1">
    <citation type="submission" date="2022-10" db="EMBL/GenBank/DDBJ databases">
        <title>The complete genomes of actinobacterial strains from the NBC collection.</title>
        <authorList>
            <person name="Joergensen T.S."/>
            <person name="Alvarez Arevalo M."/>
            <person name="Sterndorff E.B."/>
            <person name="Faurdal D."/>
            <person name="Vuksanovic O."/>
            <person name="Mourched A.-S."/>
            <person name="Charusanti P."/>
            <person name="Shaw S."/>
            <person name="Blin K."/>
            <person name="Weber T."/>
        </authorList>
    </citation>
    <scope>NUCLEOTIDE SEQUENCE [LARGE SCALE GENOMIC DNA]</scope>
    <source>
        <strain evidence="1 2">NBC_00396</strain>
    </source>
</reference>
<organism evidence="1 2">
    <name type="scientific">Micromonospora zamorensis</name>
    <dbReference type="NCBI Taxonomy" id="709883"/>
    <lineage>
        <taxon>Bacteria</taxon>
        <taxon>Bacillati</taxon>
        <taxon>Actinomycetota</taxon>
        <taxon>Actinomycetes</taxon>
        <taxon>Micromonosporales</taxon>
        <taxon>Micromonosporaceae</taxon>
        <taxon>Micromonospora</taxon>
    </lineage>
</organism>
<dbReference type="PRINTS" id="PR01950">
    <property type="entry name" value="LANCSUPER"/>
</dbReference>
<protein>
    <submittedName>
        <fullName evidence="1">Lanthionine synthetase C family protein</fullName>
    </submittedName>
</protein>
<dbReference type="Proteomes" id="UP001346877">
    <property type="component" value="Chromosome"/>
</dbReference>
<dbReference type="SUPFAM" id="SSF158745">
    <property type="entry name" value="LanC-like"/>
    <property type="match status" value="1"/>
</dbReference>
<dbReference type="RefSeq" id="WP_328375748.1">
    <property type="nucleotide sequence ID" value="NZ_CP107941.1"/>
</dbReference>
<dbReference type="SMART" id="SM01260">
    <property type="entry name" value="LANC_like"/>
    <property type="match status" value="1"/>
</dbReference>
<dbReference type="PRINTS" id="PR01955">
    <property type="entry name" value="LANCFRANKIA"/>
</dbReference>
<name>A0ABZ1PNA5_9ACTN</name>
<gene>
    <name evidence="1" type="ORF">OG375_14545</name>
</gene>
<dbReference type="Gene3D" id="1.50.10.20">
    <property type="match status" value="1"/>
</dbReference>
<dbReference type="CDD" id="cd04793">
    <property type="entry name" value="LanC"/>
    <property type="match status" value="1"/>
</dbReference>
<accession>A0ABZ1PNA5</accession>
<keyword evidence="2" id="KW-1185">Reference proteome</keyword>
<dbReference type="InterPro" id="IPR033889">
    <property type="entry name" value="LanC"/>
</dbReference>
<sequence length="358" mass="38062">MTSGQSLADGAVGIALWHLETGRWEAAYAALEAACADGVSATDNASLYYGVPALAFVLSASNRPALTRAHAVAAAGTATVTRRRLHAAHRRIDQRQQPPYAEFDLIRGLTGLGVALRRIGHLDLLREVLTYLVRLTEPIGALPGWWCPHGPNRGEAAPAGGHSNHGIAHGITGPLALLALTLRDGTTVDGHTQAINRICQWLDTWQRHTNAGTWWPQTITLDDLRRGDPSQRRPLRPSWCYGTPGLARAQQLTALALGDATRQHLAEGALIACLNDPTQIGQLTDRSLCHGTAGLLATTRRIAADALTPIPLAPLQRLHEQLPTAADGPTGFLDGASGAVLAAIGTTRTSWDACLLLC</sequence>
<evidence type="ECO:0000313" key="1">
    <source>
        <dbReference type="EMBL" id="WUI85472.1"/>
    </source>
</evidence>
<proteinExistence type="predicted"/>
<dbReference type="InterPro" id="IPR007822">
    <property type="entry name" value="LANC-like"/>
</dbReference>
<dbReference type="EMBL" id="CP107941">
    <property type="protein sequence ID" value="WUI85472.1"/>
    <property type="molecule type" value="Genomic_DNA"/>
</dbReference>
<evidence type="ECO:0000313" key="2">
    <source>
        <dbReference type="Proteomes" id="UP001346877"/>
    </source>
</evidence>